<dbReference type="Gene3D" id="3.40.50.300">
    <property type="entry name" value="P-loop containing nucleotide triphosphate hydrolases"/>
    <property type="match status" value="1"/>
</dbReference>
<evidence type="ECO:0000256" key="3">
    <source>
        <dbReference type="ARBA" id="ARBA00022741"/>
    </source>
</evidence>
<dbReference type="InterPro" id="IPR003593">
    <property type="entry name" value="AAA+_ATPase"/>
</dbReference>
<dbReference type="InterPro" id="IPR003439">
    <property type="entry name" value="ABC_transporter-like_ATP-bd"/>
</dbReference>
<dbReference type="SUPFAM" id="SSF52540">
    <property type="entry name" value="P-loop containing nucleoside triphosphate hydrolases"/>
    <property type="match status" value="1"/>
</dbReference>
<dbReference type="PANTHER" id="PTHR43875:SF1">
    <property type="entry name" value="OSMOPROTECTIVE COMPOUNDS UPTAKE ATP-BINDING PROTEIN GGTA"/>
    <property type="match status" value="1"/>
</dbReference>
<dbReference type="AlphaFoldDB" id="A0A9X3ILC0"/>
<dbReference type="SMART" id="SM00382">
    <property type="entry name" value="AAA"/>
    <property type="match status" value="1"/>
</dbReference>
<dbReference type="PROSITE" id="PS00211">
    <property type="entry name" value="ABC_TRANSPORTER_1"/>
    <property type="match status" value="1"/>
</dbReference>
<accession>A0A9X3ILC0</accession>
<keyword evidence="4 6" id="KW-0067">ATP-binding</keyword>
<evidence type="ECO:0000313" key="7">
    <source>
        <dbReference type="Proteomes" id="UP001144805"/>
    </source>
</evidence>
<dbReference type="GO" id="GO:0055052">
    <property type="term" value="C:ATP-binding cassette (ABC) transporter complex, substrate-binding subunit-containing"/>
    <property type="evidence" value="ECO:0007669"/>
    <property type="project" value="TreeGrafter"/>
</dbReference>
<dbReference type="InterPro" id="IPR008995">
    <property type="entry name" value="Mo/tungstate-bd_C_term_dom"/>
</dbReference>
<dbReference type="PROSITE" id="PS50893">
    <property type="entry name" value="ABC_TRANSPORTER_2"/>
    <property type="match status" value="1"/>
</dbReference>
<organism evidence="6 7">
    <name type="scientific">Kaistia nematophila</name>
    <dbReference type="NCBI Taxonomy" id="2994654"/>
    <lineage>
        <taxon>Bacteria</taxon>
        <taxon>Pseudomonadati</taxon>
        <taxon>Pseudomonadota</taxon>
        <taxon>Alphaproteobacteria</taxon>
        <taxon>Hyphomicrobiales</taxon>
        <taxon>Kaistiaceae</taxon>
        <taxon>Kaistia</taxon>
    </lineage>
</organism>
<evidence type="ECO:0000313" key="6">
    <source>
        <dbReference type="EMBL" id="MCX5569391.1"/>
    </source>
</evidence>
<dbReference type="EMBL" id="JAPKNK010000003">
    <property type="protein sequence ID" value="MCX5569391.1"/>
    <property type="molecule type" value="Genomic_DNA"/>
</dbReference>
<dbReference type="Gene3D" id="2.40.50.100">
    <property type="match status" value="1"/>
</dbReference>
<comment type="similarity">
    <text evidence="1">Belongs to the ABC transporter superfamily.</text>
</comment>
<name>A0A9X3ILC0_9HYPH</name>
<dbReference type="GO" id="GO:0005524">
    <property type="term" value="F:ATP binding"/>
    <property type="evidence" value="ECO:0007669"/>
    <property type="project" value="UniProtKB-KW"/>
</dbReference>
<dbReference type="PANTHER" id="PTHR43875">
    <property type="entry name" value="MALTODEXTRIN IMPORT ATP-BINDING PROTEIN MSMX"/>
    <property type="match status" value="1"/>
</dbReference>
<dbReference type="GO" id="GO:0015697">
    <property type="term" value="P:quaternary ammonium group transport"/>
    <property type="evidence" value="ECO:0007669"/>
    <property type="project" value="UniProtKB-ARBA"/>
</dbReference>
<evidence type="ECO:0000256" key="1">
    <source>
        <dbReference type="ARBA" id="ARBA00005417"/>
    </source>
</evidence>
<dbReference type="InterPro" id="IPR047641">
    <property type="entry name" value="ABC_transpr_MalK/UgpC-like"/>
</dbReference>
<dbReference type="GO" id="GO:0016887">
    <property type="term" value="F:ATP hydrolysis activity"/>
    <property type="evidence" value="ECO:0007669"/>
    <property type="project" value="InterPro"/>
</dbReference>
<dbReference type="GO" id="GO:0022857">
    <property type="term" value="F:transmembrane transporter activity"/>
    <property type="evidence" value="ECO:0007669"/>
    <property type="project" value="InterPro"/>
</dbReference>
<keyword evidence="7" id="KW-1185">Reference proteome</keyword>
<dbReference type="Pfam" id="PF08402">
    <property type="entry name" value="TOBE_2"/>
    <property type="match status" value="1"/>
</dbReference>
<sequence>MTAPQPIQLRIDKVSKTFGETRVLEDISIAIPKGAFVALLGPSGCGKSTLLKLIAGLEAPSGGNIELAGEALNGVPAHRRDIGVVFQSYALFPHMTVNQNVRFGLDMRDMPKADAKLRVEEALELVKLGGYGDRMPSELSGGQQQRVAIARSLAIRPRLLLLDEPLSNLDAVLRKSVRVDIRELHDRVGATTVMVTHDQEEAMSMADSVAVMSGGRILQFAAPEEIYERPATSFVGSFVGSPAANLLKLHPRSGGGWRFGEIAWNPEASVEARLQLARRFEILVGLRPEQLSIVAVDAPGAIPAEVRSAEYLGGHRLVHLDIGGQRASVALQGRAPETGSVVGLLPDPGSVMLFDANGGARVGDA</sequence>
<proteinExistence type="inferred from homology"/>
<gene>
    <name evidence="6" type="ORF">OSH07_09310</name>
</gene>
<feature type="domain" description="ABC transporter" evidence="5">
    <location>
        <begin position="9"/>
        <end position="239"/>
    </location>
</feature>
<keyword evidence="2" id="KW-0813">Transport</keyword>
<dbReference type="InterPro" id="IPR017871">
    <property type="entry name" value="ABC_transporter-like_CS"/>
</dbReference>
<dbReference type="InterPro" id="IPR027417">
    <property type="entry name" value="P-loop_NTPase"/>
</dbReference>
<dbReference type="FunFam" id="3.40.50.300:FF:000425">
    <property type="entry name" value="Probable ABC transporter, ATP-binding subunit"/>
    <property type="match status" value="1"/>
</dbReference>
<keyword evidence="3" id="KW-0547">Nucleotide-binding</keyword>
<evidence type="ECO:0000259" key="5">
    <source>
        <dbReference type="PROSITE" id="PS50893"/>
    </source>
</evidence>
<dbReference type="SUPFAM" id="SSF50331">
    <property type="entry name" value="MOP-like"/>
    <property type="match status" value="1"/>
</dbReference>
<comment type="caution">
    <text evidence="6">The sequence shown here is derived from an EMBL/GenBank/DDBJ whole genome shotgun (WGS) entry which is preliminary data.</text>
</comment>
<protein>
    <submittedName>
        <fullName evidence="6">ABC transporter ATP-binding protein</fullName>
    </submittedName>
</protein>
<dbReference type="InterPro" id="IPR012340">
    <property type="entry name" value="NA-bd_OB-fold"/>
</dbReference>
<evidence type="ECO:0000256" key="2">
    <source>
        <dbReference type="ARBA" id="ARBA00022448"/>
    </source>
</evidence>
<dbReference type="Proteomes" id="UP001144805">
    <property type="component" value="Unassembled WGS sequence"/>
</dbReference>
<dbReference type="RefSeq" id="WP_266338363.1">
    <property type="nucleotide sequence ID" value="NZ_JAPKNK010000003.1"/>
</dbReference>
<dbReference type="Gene3D" id="2.40.50.140">
    <property type="entry name" value="Nucleic acid-binding proteins"/>
    <property type="match status" value="1"/>
</dbReference>
<dbReference type="Pfam" id="PF00005">
    <property type="entry name" value="ABC_tran"/>
    <property type="match status" value="1"/>
</dbReference>
<evidence type="ECO:0000256" key="4">
    <source>
        <dbReference type="ARBA" id="ARBA00022840"/>
    </source>
</evidence>
<reference evidence="6" key="1">
    <citation type="submission" date="2022-11" db="EMBL/GenBank/DDBJ databases">
        <title>Biodiversity and phylogenetic relationships of bacteria.</title>
        <authorList>
            <person name="Machado R.A.R."/>
            <person name="Bhat A."/>
            <person name="Loulou A."/>
            <person name="Kallel S."/>
        </authorList>
    </citation>
    <scope>NUCLEOTIDE SEQUENCE</scope>
    <source>
        <strain evidence="6">K-TC2</strain>
    </source>
</reference>
<dbReference type="InterPro" id="IPR013611">
    <property type="entry name" value="Transp-assoc_OB_typ2"/>
</dbReference>